<dbReference type="InterPro" id="IPR050736">
    <property type="entry name" value="Sensor_HK_Regulatory"/>
</dbReference>
<keyword evidence="7" id="KW-0547">Nucleotide-binding</keyword>
<dbReference type="InterPro" id="IPR036890">
    <property type="entry name" value="HATPase_C_sf"/>
</dbReference>
<evidence type="ECO:0000313" key="7">
    <source>
        <dbReference type="EMBL" id="MDT0337314.1"/>
    </source>
</evidence>
<dbReference type="PANTHER" id="PTHR43711:SF1">
    <property type="entry name" value="HISTIDINE KINASE 1"/>
    <property type="match status" value="1"/>
</dbReference>
<organism evidence="7">
    <name type="scientific">Herbaspirillum huttiense subsp. nephrolepidis</name>
    <dbReference type="NCBI Taxonomy" id="3075126"/>
    <lineage>
        <taxon>Bacteria</taxon>
        <taxon>Pseudomonadati</taxon>
        <taxon>Pseudomonadota</taxon>
        <taxon>Betaproteobacteria</taxon>
        <taxon>Burkholderiales</taxon>
        <taxon>Oxalobacteraceae</taxon>
        <taxon>Herbaspirillum</taxon>
    </lineage>
</organism>
<dbReference type="AlphaFoldDB" id="A0AAE4G8U9"/>
<proteinExistence type="predicted"/>
<accession>A0AAE4G8U9</accession>
<protein>
    <recommendedName>
        <fullName evidence="2">histidine kinase</fullName>
        <ecNumber evidence="2">2.7.13.3</ecNumber>
    </recommendedName>
</protein>
<name>A0AAE4G8U9_9BURK</name>
<dbReference type="Gene3D" id="3.30.565.10">
    <property type="entry name" value="Histidine kinase-like ATPase, C-terminal domain"/>
    <property type="match status" value="1"/>
</dbReference>
<reference evidence="7" key="1">
    <citation type="submission" date="2023-02" db="EMBL/GenBank/DDBJ databases">
        <title>Description of Herbaspirillum huttiense subsp. nephrolepsisexaltata and Herbaspirillum huttiense subsp. lycopersicon.</title>
        <authorList>
            <person name="Poudel M."/>
            <person name="Sharma A."/>
            <person name="Goss E."/>
            <person name="Tapia J.H."/>
            <person name="Harmon C.M."/>
            <person name="Jones J.B."/>
        </authorList>
    </citation>
    <scope>NUCLEOTIDE SEQUENCE</scope>
    <source>
        <strain evidence="7">NC40101</strain>
    </source>
</reference>
<keyword evidence="3" id="KW-0808">Transferase</keyword>
<evidence type="ECO:0000259" key="6">
    <source>
        <dbReference type="PROSITE" id="PS50109"/>
    </source>
</evidence>
<gene>
    <name evidence="7" type="ORF">RJN63_10785</name>
</gene>
<dbReference type="GO" id="GO:0004673">
    <property type="term" value="F:protein histidine kinase activity"/>
    <property type="evidence" value="ECO:0007669"/>
    <property type="project" value="UniProtKB-EC"/>
</dbReference>
<dbReference type="SUPFAM" id="SSF55874">
    <property type="entry name" value="ATPase domain of HSP90 chaperone/DNA topoisomerase II/histidine kinase"/>
    <property type="match status" value="1"/>
</dbReference>
<comment type="catalytic activity">
    <reaction evidence="1">
        <text>ATP + protein L-histidine = ADP + protein N-phospho-L-histidine.</text>
        <dbReference type="EC" id="2.7.13.3"/>
    </reaction>
</comment>
<evidence type="ECO:0000256" key="2">
    <source>
        <dbReference type="ARBA" id="ARBA00012438"/>
    </source>
</evidence>
<keyword evidence="4" id="KW-0418">Kinase</keyword>
<dbReference type="PROSITE" id="PS50109">
    <property type="entry name" value="HIS_KIN"/>
    <property type="match status" value="1"/>
</dbReference>
<dbReference type="InterPro" id="IPR003594">
    <property type="entry name" value="HATPase_dom"/>
</dbReference>
<dbReference type="InterPro" id="IPR005467">
    <property type="entry name" value="His_kinase_dom"/>
</dbReference>
<dbReference type="EMBL" id="JAVRAA010000004">
    <property type="protein sequence ID" value="MDT0337314.1"/>
    <property type="molecule type" value="Genomic_DNA"/>
</dbReference>
<keyword evidence="5" id="KW-0902">Two-component regulatory system</keyword>
<evidence type="ECO:0000256" key="5">
    <source>
        <dbReference type="ARBA" id="ARBA00023012"/>
    </source>
</evidence>
<evidence type="ECO:0000256" key="1">
    <source>
        <dbReference type="ARBA" id="ARBA00000085"/>
    </source>
</evidence>
<dbReference type="Pfam" id="PF02518">
    <property type="entry name" value="HATPase_c"/>
    <property type="match status" value="1"/>
</dbReference>
<feature type="domain" description="Histidine kinase" evidence="6">
    <location>
        <begin position="1"/>
        <end position="39"/>
    </location>
</feature>
<comment type="caution">
    <text evidence="7">The sequence shown here is derived from an EMBL/GenBank/DDBJ whole genome shotgun (WGS) entry which is preliminary data.</text>
</comment>
<evidence type="ECO:0000256" key="3">
    <source>
        <dbReference type="ARBA" id="ARBA00022679"/>
    </source>
</evidence>
<dbReference type="GO" id="GO:0000160">
    <property type="term" value="P:phosphorelay signal transduction system"/>
    <property type="evidence" value="ECO:0007669"/>
    <property type="project" value="UniProtKB-KW"/>
</dbReference>
<evidence type="ECO:0000256" key="4">
    <source>
        <dbReference type="ARBA" id="ARBA00022777"/>
    </source>
</evidence>
<keyword evidence="7" id="KW-0067">ATP-binding</keyword>
<dbReference type="GO" id="GO:0005524">
    <property type="term" value="F:ATP binding"/>
    <property type="evidence" value="ECO:0007669"/>
    <property type="project" value="UniProtKB-KW"/>
</dbReference>
<sequence>MGLGLYIVREVASAHGGSVSVRSSADEGTTFTIRLPKDQSRS</sequence>
<dbReference type="CDD" id="cd00075">
    <property type="entry name" value="HATPase"/>
    <property type="match status" value="1"/>
</dbReference>
<dbReference type="PANTHER" id="PTHR43711">
    <property type="entry name" value="TWO-COMPONENT HISTIDINE KINASE"/>
    <property type="match status" value="1"/>
</dbReference>
<dbReference type="EC" id="2.7.13.3" evidence="2"/>